<keyword evidence="3 6" id="KW-0732">Signal</keyword>
<feature type="signal peptide" evidence="6">
    <location>
        <begin position="1"/>
        <end position="22"/>
    </location>
</feature>
<evidence type="ECO:0000313" key="9">
    <source>
        <dbReference type="EMBL" id="AZB26817.1"/>
    </source>
</evidence>
<dbReference type="Gene3D" id="1.25.40.390">
    <property type="match status" value="1"/>
</dbReference>
<feature type="chain" id="PRO_5018321659" evidence="6">
    <location>
        <begin position="23"/>
        <end position="491"/>
    </location>
</feature>
<dbReference type="PROSITE" id="PS51257">
    <property type="entry name" value="PROKAR_LIPOPROTEIN"/>
    <property type="match status" value="1"/>
</dbReference>
<dbReference type="Proteomes" id="UP000271193">
    <property type="component" value="Chromosome"/>
</dbReference>
<dbReference type="Pfam" id="PF07980">
    <property type="entry name" value="SusD_RagB"/>
    <property type="match status" value="1"/>
</dbReference>
<evidence type="ECO:0000256" key="3">
    <source>
        <dbReference type="ARBA" id="ARBA00022729"/>
    </source>
</evidence>
<gene>
    <name evidence="9" type="ORF">EG339_20615</name>
</gene>
<feature type="domain" description="SusD-like N-terminal" evidence="8">
    <location>
        <begin position="98"/>
        <end position="237"/>
    </location>
</feature>
<dbReference type="CDD" id="cd08977">
    <property type="entry name" value="SusD"/>
    <property type="match status" value="1"/>
</dbReference>
<organism evidence="9 10">
    <name type="scientific">Chryseobacterium bernardetii</name>
    <dbReference type="NCBI Taxonomy" id="1241978"/>
    <lineage>
        <taxon>Bacteria</taxon>
        <taxon>Pseudomonadati</taxon>
        <taxon>Bacteroidota</taxon>
        <taxon>Flavobacteriia</taxon>
        <taxon>Flavobacteriales</taxon>
        <taxon>Weeksellaceae</taxon>
        <taxon>Chryseobacterium group</taxon>
        <taxon>Chryseobacterium</taxon>
    </lineage>
</organism>
<dbReference type="SUPFAM" id="SSF48452">
    <property type="entry name" value="TPR-like"/>
    <property type="match status" value="1"/>
</dbReference>
<proteinExistence type="inferred from homology"/>
<evidence type="ECO:0000256" key="5">
    <source>
        <dbReference type="ARBA" id="ARBA00023237"/>
    </source>
</evidence>
<dbReference type="GeneID" id="99067212"/>
<keyword evidence="5" id="KW-0998">Cell outer membrane</keyword>
<accession>A0A3G6TFR2</accession>
<keyword evidence="10" id="KW-1185">Reference proteome</keyword>
<evidence type="ECO:0000256" key="2">
    <source>
        <dbReference type="ARBA" id="ARBA00006275"/>
    </source>
</evidence>
<dbReference type="InterPro" id="IPR012944">
    <property type="entry name" value="SusD_RagB_dom"/>
</dbReference>
<evidence type="ECO:0000256" key="1">
    <source>
        <dbReference type="ARBA" id="ARBA00004442"/>
    </source>
</evidence>
<comment type="subcellular location">
    <subcellularLocation>
        <location evidence="1">Cell outer membrane</location>
    </subcellularLocation>
</comment>
<dbReference type="InterPro" id="IPR011990">
    <property type="entry name" value="TPR-like_helical_dom_sf"/>
</dbReference>
<dbReference type="KEGG" id="cben:EG339_20615"/>
<comment type="similarity">
    <text evidence="2">Belongs to the SusD family.</text>
</comment>
<evidence type="ECO:0000256" key="4">
    <source>
        <dbReference type="ARBA" id="ARBA00023136"/>
    </source>
</evidence>
<dbReference type="AlphaFoldDB" id="A0A3G6TFR2"/>
<sequence length="491" mass="54430">MKKNKILLISLMLLGSVTAVQSCSDDFIDVSPSESMTINDLEKFNNNNGATYFVNSIYAKFLDWNMSTFAWIGVTSIISDDADKGSTAGDNGSDKDILDALNITATTPSFKELFASNYQGINRCNEALKYIPQLDKASPELRKRLLGEAKFLRAFMYFTLVRSFGGVPLIDRVPVLGNEDDKKMQLTRVSKDEIYAFIEKDLKDAIEALPPKSAYGSTDVGRASVGAAHALLAKVYLYQKKWQLAVEQCNLVTGYSLTPNFIDIYKVSGENNAESIFEIQGSGSDAGRAIQQYSKVQGARGSGGWGWGFATPTQGLYDAYTAEGDSIRRDATIIHRDMTLYDGRKVPATVENKYYNYKAYSSAFYDKDATDTNIRYLRYAEVLLIKAEALNELGQTSDAIPLLNEVRKRANIAPTAATSQADVRVAIWKERRLELAFEHDRWFDLVRTGQAQAAMAADGGKKFIVGKHELFPLPQDFIMEAGGLSQQNPGY</sequence>
<name>A0A3G6TFR2_9FLAO</name>
<dbReference type="Pfam" id="PF14322">
    <property type="entry name" value="SusD-like_3"/>
    <property type="match status" value="1"/>
</dbReference>
<dbReference type="EMBL" id="CP033932">
    <property type="protein sequence ID" value="AZB26817.1"/>
    <property type="molecule type" value="Genomic_DNA"/>
</dbReference>
<evidence type="ECO:0000259" key="7">
    <source>
        <dbReference type="Pfam" id="PF07980"/>
    </source>
</evidence>
<evidence type="ECO:0000256" key="6">
    <source>
        <dbReference type="SAM" id="SignalP"/>
    </source>
</evidence>
<evidence type="ECO:0000313" key="10">
    <source>
        <dbReference type="Proteomes" id="UP000271193"/>
    </source>
</evidence>
<dbReference type="GO" id="GO:0009279">
    <property type="term" value="C:cell outer membrane"/>
    <property type="evidence" value="ECO:0007669"/>
    <property type="project" value="UniProtKB-SubCell"/>
</dbReference>
<dbReference type="InterPro" id="IPR033985">
    <property type="entry name" value="SusD-like_N"/>
</dbReference>
<evidence type="ECO:0000259" key="8">
    <source>
        <dbReference type="Pfam" id="PF14322"/>
    </source>
</evidence>
<keyword evidence="4" id="KW-0472">Membrane</keyword>
<feature type="domain" description="RagB/SusD" evidence="7">
    <location>
        <begin position="351"/>
        <end position="491"/>
    </location>
</feature>
<dbReference type="RefSeq" id="WP_123871725.1">
    <property type="nucleotide sequence ID" value="NZ_CP033932.1"/>
</dbReference>
<protein>
    <submittedName>
        <fullName evidence="9">RagB/SusD family nutrient uptake outer membrane protein</fullName>
    </submittedName>
</protein>
<reference evidence="10" key="1">
    <citation type="submission" date="2018-11" db="EMBL/GenBank/DDBJ databases">
        <title>Proposal to divide the Flavobacteriaceae and reorganize its genera based on Amino Acid Identity values calculated from whole genome sequences.</title>
        <authorList>
            <person name="Nicholson A.C."/>
            <person name="Gulvik C.A."/>
            <person name="Whitney A.M."/>
            <person name="Humrighouse B.W."/>
            <person name="Bell M."/>
            <person name="Holmes B."/>
            <person name="Steigerwalt A.G."/>
            <person name="Villarma A."/>
            <person name="Sheth M."/>
            <person name="Batra D."/>
            <person name="Pryor J."/>
            <person name="Bernardet J.-F."/>
            <person name="Hugo C."/>
            <person name="Kampfer P."/>
            <person name="Newman J."/>
            <person name="McQuiston J.R."/>
        </authorList>
    </citation>
    <scope>NUCLEOTIDE SEQUENCE [LARGE SCALE GENOMIC DNA]</scope>
    <source>
        <strain evidence="10">G0229</strain>
    </source>
</reference>